<comment type="caution">
    <text evidence="1">The sequence shown here is derived from an EMBL/GenBank/DDBJ whole genome shotgun (WGS) entry which is preliminary data.</text>
</comment>
<sequence>MLAESVLYVPSRSAALMAATLSVSISVALDPCNVQDDDNFTAELPAVTAFDCCAVTVA</sequence>
<proteinExistence type="predicted"/>
<dbReference type="EMBL" id="FCOA02000007">
    <property type="protein sequence ID" value="SAK59560.1"/>
    <property type="molecule type" value="Genomic_DNA"/>
</dbReference>
<name>A0A158APH5_9BURK</name>
<reference evidence="1" key="1">
    <citation type="submission" date="2016-01" db="EMBL/GenBank/DDBJ databases">
        <authorList>
            <person name="Peeters C."/>
        </authorList>
    </citation>
    <scope>NUCLEOTIDE SEQUENCE</scope>
    <source>
        <strain evidence="1">LMG 29322</strain>
    </source>
</reference>
<organism evidence="1 2">
    <name type="scientific">Caballeronia hypogeia</name>
    <dbReference type="NCBI Taxonomy" id="1777140"/>
    <lineage>
        <taxon>Bacteria</taxon>
        <taxon>Pseudomonadati</taxon>
        <taxon>Pseudomonadota</taxon>
        <taxon>Betaproteobacteria</taxon>
        <taxon>Burkholderiales</taxon>
        <taxon>Burkholderiaceae</taxon>
        <taxon>Caballeronia</taxon>
    </lineage>
</organism>
<evidence type="ECO:0000313" key="2">
    <source>
        <dbReference type="Proteomes" id="UP000054851"/>
    </source>
</evidence>
<accession>A0A158APH5</accession>
<evidence type="ECO:0000313" key="1">
    <source>
        <dbReference type="EMBL" id="SAK59560.1"/>
    </source>
</evidence>
<gene>
    <name evidence="1" type="ORF">AWB79_02629</name>
</gene>
<keyword evidence="2" id="KW-1185">Reference proteome</keyword>
<protein>
    <submittedName>
        <fullName evidence="1">Uncharacterized protein</fullName>
    </submittedName>
</protein>
<dbReference type="AlphaFoldDB" id="A0A158APH5"/>
<dbReference type="Proteomes" id="UP000054851">
    <property type="component" value="Unassembled WGS sequence"/>
</dbReference>